<evidence type="ECO:0000256" key="3">
    <source>
        <dbReference type="ARBA" id="ARBA00022837"/>
    </source>
</evidence>
<feature type="region of interest" description="Disordered" evidence="7">
    <location>
        <begin position="171"/>
        <end position="208"/>
    </location>
</feature>
<dbReference type="GO" id="GO:0005737">
    <property type="term" value="C:cytoplasm"/>
    <property type="evidence" value="ECO:0007669"/>
    <property type="project" value="TreeGrafter"/>
</dbReference>
<dbReference type="SMART" id="SM00335">
    <property type="entry name" value="ANX"/>
    <property type="match status" value="4"/>
</dbReference>
<dbReference type="PANTHER" id="PTHR10502">
    <property type="entry name" value="ANNEXIN"/>
    <property type="match status" value="1"/>
</dbReference>
<protein>
    <recommendedName>
        <fullName evidence="6">Annexin</fullName>
    </recommendedName>
</protein>
<dbReference type="GO" id="GO:0009408">
    <property type="term" value="P:response to heat"/>
    <property type="evidence" value="ECO:0007669"/>
    <property type="project" value="TreeGrafter"/>
</dbReference>
<dbReference type="PROSITE" id="PS51897">
    <property type="entry name" value="ANNEXIN_2"/>
    <property type="match status" value="4"/>
</dbReference>
<dbReference type="Gene3D" id="1.10.220.10">
    <property type="entry name" value="Annexin"/>
    <property type="match status" value="4"/>
</dbReference>
<keyword evidence="5 6" id="KW-0111">Calcium/phospholipid-binding</keyword>
<dbReference type="GO" id="GO:0005509">
    <property type="term" value="F:calcium ion binding"/>
    <property type="evidence" value="ECO:0007669"/>
    <property type="project" value="InterPro"/>
</dbReference>
<feature type="region of interest" description="Disordered" evidence="7">
    <location>
        <begin position="327"/>
        <end position="356"/>
    </location>
</feature>
<feature type="compositionally biased region" description="Polar residues" evidence="7">
    <location>
        <begin position="421"/>
        <end position="430"/>
    </location>
</feature>
<feature type="compositionally biased region" description="Polar residues" evidence="7">
    <location>
        <begin position="438"/>
        <end position="447"/>
    </location>
</feature>
<dbReference type="PROSITE" id="PS00223">
    <property type="entry name" value="ANNEXIN_1"/>
    <property type="match status" value="1"/>
</dbReference>
<evidence type="ECO:0000313" key="9">
    <source>
        <dbReference type="Proteomes" id="UP000626092"/>
    </source>
</evidence>
<feature type="region of interest" description="Disordered" evidence="7">
    <location>
        <begin position="380"/>
        <end position="450"/>
    </location>
</feature>
<evidence type="ECO:0000256" key="6">
    <source>
        <dbReference type="RuleBase" id="RU003540"/>
    </source>
</evidence>
<dbReference type="InterPro" id="IPR018502">
    <property type="entry name" value="Annexin_repeat"/>
</dbReference>
<dbReference type="EMBL" id="WJXA01000096">
    <property type="protein sequence ID" value="KAF7116095.1"/>
    <property type="molecule type" value="Genomic_DNA"/>
</dbReference>
<dbReference type="GO" id="GO:0009651">
    <property type="term" value="P:response to salt stress"/>
    <property type="evidence" value="ECO:0007669"/>
    <property type="project" value="TreeGrafter"/>
</dbReference>
<keyword evidence="3 6" id="KW-0106">Calcium</keyword>
<evidence type="ECO:0000256" key="5">
    <source>
        <dbReference type="ARBA" id="ARBA00023302"/>
    </source>
</evidence>
<evidence type="ECO:0000256" key="2">
    <source>
        <dbReference type="ARBA" id="ARBA00022737"/>
    </source>
</evidence>
<dbReference type="GO" id="GO:0009409">
    <property type="term" value="P:response to cold"/>
    <property type="evidence" value="ECO:0007669"/>
    <property type="project" value="TreeGrafter"/>
</dbReference>
<comment type="similarity">
    <text evidence="1 6">Belongs to the annexin family.</text>
</comment>
<keyword evidence="9" id="KW-1185">Reference proteome</keyword>
<dbReference type="GO" id="GO:0001786">
    <property type="term" value="F:phosphatidylserine binding"/>
    <property type="evidence" value="ECO:0007669"/>
    <property type="project" value="TreeGrafter"/>
</dbReference>
<dbReference type="PRINTS" id="PR00196">
    <property type="entry name" value="ANNEXIN"/>
</dbReference>
<accession>A0A834FZL9</accession>
<evidence type="ECO:0000256" key="4">
    <source>
        <dbReference type="ARBA" id="ARBA00023216"/>
    </source>
</evidence>
<dbReference type="PANTHER" id="PTHR10502:SF102">
    <property type="entry name" value="ANNEXIN B11"/>
    <property type="match status" value="1"/>
</dbReference>
<feature type="compositionally biased region" description="Low complexity" evidence="7">
    <location>
        <begin position="380"/>
        <end position="395"/>
    </location>
</feature>
<dbReference type="GO" id="GO:0009414">
    <property type="term" value="P:response to water deprivation"/>
    <property type="evidence" value="ECO:0007669"/>
    <property type="project" value="TreeGrafter"/>
</dbReference>
<dbReference type="OrthoDB" id="37886at2759"/>
<organism evidence="8 9">
    <name type="scientific">Rhododendron simsii</name>
    <name type="common">Sims's rhododendron</name>
    <dbReference type="NCBI Taxonomy" id="118357"/>
    <lineage>
        <taxon>Eukaryota</taxon>
        <taxon>Viridiplantae</taxon>
        <taxon>Streptophyta</taxon>
        <taxon>Embryophyta</taxon>
        <taxon>Tracheophyta</taxon>
        <taxon>Spermatophyta</taxon>
        <taxon>Magnoliopsida</taxon>
        <taxon>eudicotyledons</taxon>
        <taxon>Gunneridae</taxon>
        <taxon>Pentapetalae</taxon>
        <taxon>asterids</taxon>
        <taxon>Ericales</taxon>
        <taxon>Ericaceae</taxon>
        <taxon>Ericoideae</taxon>
        <taxon>Rhodoreae</taxon>
        <taxon>Rhododendron</taxon>
    </lineage>
</organism>
<proteinExistence type="inferred from homology"/>
<dbReference type="GO" id="GO:0005886">
    <property type="term" value="C:plasma membrane"/>
    <property type="evidence" value="ECO:0007669"/>
    <property type="project" value="TreeGrafter"/>
</dbReference>
<keyword evidence="4 6" id="KW-0041">Annexin</keyword>
<name>A0A834FZL9_RHOSS</name>
<evidence type="ECO:0000313" key="8">
    <source>
        <dbReference type="EMBL" id="KAF7116095.1"/>
    </source>
</evidence>
<feature type="compositionally biased region" description="Low complexity" evidence="7">
    <location>
        <begin position="407"/>
        <end position="420"/>
    </location>
</feature>
<dbReference type="Pfam" id="PF00191">
    <property type="entry name" value="Annexin"/>
    <property type="match status" value="4"/>
</dbReference>
<dbReference type="InterPro" id="IPR001464">
    <property type="entry name" value="Annexin"/>
</dbReference>
<comment type="caution">
    <text evidence="8">The sequence shown here is derived from an EMBL/GenBank/DDBJ whole genome shotgun (WGS) entry which is preliminary data.</text>
</comment>
<dbReference type="AlphaFoldDB" id="A0A834FZL9"/>
<evidence type="ECO:0000256" key="1">
    <source>
        <dbReference type="ARBA" id="ARBA00007831"/>
    </source>
</evidence>
<dbReference type="FunFam" id="1.10.220.10:FF:000001">
    <property type="entry name" value="Annexin"/>
    <property type="match status" value="1"/>
</dbReference>
<sequence>MSTMSDHRKVTVAQTEKIHLDQLHLPSKVGGPLEFSNLQSIVQTVTTVQSIVTVCSESTTVSAGSVPTEVTTLSPEGIVPPKVTRESIVSVPREVFAAFAESVPLKTVESTESEPPEVAFESIESVPLEVTTLPPEGTISPKVTTESTVSVPLGVSAAAAESVSLSTVESIESAPPEVTSESIESVPPEVTTLPPEGTVPPKVTTESTVSVPPEISAACTESVPLNTVESIESVHPEVIFESIESVSREETILPLVGIVPPEVTTGSIVSVPLEVSAASTESVPLNTVESTESAPLKVTSNSLDYVPPEVTTGSIVSVPLEVSAASTESVPLNTVESIESSPPEVTSEATDSVPPNATTLSLISVRPELIVESTKSVHLEVTSESTGSGSSEVTTKPTEGVIPRDVTNSSTASAPSSNPSQLTPTPNASAPSPGLTVAASSLTSGTPDDQELITKARDDAIHLNRAFAGRGCDEATIVKILAHRSARHCTFIRQEYKTKFSEDFDNRLSKELFLKCDLKRALLLWMDEPANRDAKLVKHGLSKNLNVAIEVICSRTPSQLEELKKAYHTLFGVYLDEDIESHVHGDNKKLLVEYAGTPRSESLEVNAVMVDKDAKDLFKDGEWRLGTNEETFIRIFSERSRAHLAAISSAYQEMYRNSLKKAVKKETSFKFKRGLLTILQCAENPAKYFAKALHKAMARPGTDDETLTRIIVSRAEVDIEKIKEEYLKKYGKSLSDDVHKDTSGHYRAFLLSLLNPNA</sequence>
<comment type="domain">
    <text evidence="6">A pair of annexin repeats may form one binding site for calcium and phospholipid.</text>
</comment>
<dbReference type="FunFam" id="1.10.220.10:FF:000002">
    <property type="entry name" value="Annexin"/>
    <property type="match status" value="1"/>
</dbReference>
<keyword evidence="2 6" id="KW-0677">Repeat</keyword>
<gene>
    <name evidence="8" type="ORF">RHSIM_RhsimUnG0039400</name>
</gene>
<dbReference type="GO" id="GO:0005544">
    <property type="term" value="F:calcium-dependent phospholipid binding"/>
    <property type="evidence" value="ECO:0007669"/>
    <property type="project" value="UniProtKB-KW"/>
</dbReference>
<evidence type="ECO:0000256" key="7">
    <source>
        <dbReference type="SAM" id="MobiDB-lite"/>
    </source>
</evidence>
<dbReference type="Proteomes" id="UP000626092">
    <property type="component" value="Unassembled WGS sequence"/>
</dbReference>
<reference evidence="8" key="1">
    <citation type="submission" date="2019-11" db="EMBL/GenBank/DDBJ databases">
        <authorList>
            <person name="Liu Y."/>
            <person name="Hou J."/>
            <person name="Li T.-Q."/>
            <person name="Guan C.-H."/>
            <person name="Wu X."/>
            <person name="Wu H.-Z."/>
            <person name="Ling F."/>
            <person name="Zhang R."/>
            <person name="Shi X.-G."/>
            <person name="Ren J.-P."/>
            <person name="Chen E.-F."/>
            <person name="Sun J.-M."/>
        </authorList>
    </citation>
    <scope>NUCLEOTIDE SEQUENCE</scope>
    <source>
        <strain evidence="8">Adult_tree_wgs_1</strain>
        <tissue evidence="8">Leaves</tissue>
    </source>
</reference>
<dbReference type="InterPro" id="IPR018252">
    <property type="entry name" value="Annexin_repeat_CS"/>
</dbReference>
<dbReference type="InterPro" id="IPR037104">
    <property type="entry name" value="Annexin_sf"/>
</dbReference>
<dbReference type="SUPFAM" id="SSF47874">
    <property type="entry name" value="Annexin"/>
    <property type="match status" value="1"/>
</dbReference>